<gene>
    <name evidence="1" type="ORF">ACFPM8_00220</name>
</gene>
<dbReference type="RefSeq" id="WP_378993811.1">
    <property type="nucleotide sequence ID" value="NZ_JBHSMT010000001.1"/>
</dbReference>
<comment type="caution">
    <text evidence="1">The sequence shown here is derived from an EMBL/GenBank/DDBJ whole genome shotgun (WGS) entry which is preliminary data.</text>
</comment>
<evidence type="ECO:0000313" key="1">
    <source>
        <dbReference type="EMBL" id="MFC5472371.1"/>
    </source>
</evidence>
<accession>A0ABW0M5Z7</accession>
<reference evidence="2" key="1">
    <citation type="journal article" date="2019" name="Int. J. Syst. Evol. Microbiol.">
        <title>The Global Catalogue of Microorganisms (GCM) 10K type strain sequencing project: providing services to taxonomists for standard genome sequencing and annotation.</title>
        <authorList>
            <consortium name="The Broad Institute Genomics Platform"/>
            <consortium name="The Broad Institute Genome Sequencing Center for Infectious Disease"/>
            <person name="Wu L."/>
            <person name="Ma J."/>
        </authorList>
    </citation>
    <scope>NUCLEOTIDE SEQUENCE [LARGE SCALE GENOMIC DNA]</scope>
    <source>
        <strain evidence="2">JCM 17066</strain>
    </source>
</reference>
<proteinExistence type="predicted"/>
<dbReference type="PANTHER" id="PTHR38765">
    <property type="entry name" value="DUF484 DOMAIN-CONTAINING PROTEIN"/>
    <property type="match status" value="1"/>
</dbReference>
<dbReference type="InterPro" id="IPR007435">
    <property type="entry name" value="DUF484"/>
</dbReference>
<dbReference type="Gene3D" id="3.30.450.40">
    <property type="match status" value="1"/>
</dbReference>
<dbReference type="EMBL" id="JBHSMT010000001">
    <property type="protein sequence ID" value="MFC5472371.1"/>
    <property type="molecule type" value="Genomic_DNA"/>
</dbReference>
<keyword evidence="2" id="KW-1185">Reference proteome</keyword>
<dbReference type="InterPro" id="IPR029016">
    <property type="entry name" value="GAF-like_dom_sf"/>
</dbReference>
<sequence>MSTHLDPDSVAQYLIDAPHFFEEHAELLAQIKLTSPLLGRAVSLQERQMEVLREKVKLLDLRLADLMRNAQENDATTHKLQTWTRSLLLARNDVDLPHTLVDGLRTIFAVPHATLRIWGVAETYSHTWFSAPASDDAKIFANGLSVPFCGTNNDFEAASWLEQAGDIRSLAMLPLRVTSTPASETFGLLVLGSPDPLRFSADMATDFLSQIGETASAALTCLLEF</sequence>
<protein>
    <submittedName>
        <fullName evidence="1">DUF484 family protein</fullName>
    </submittedName>
</protein>
<dbReference type="Proteomes" id="UP001596045">
    <property type="component" value="Unassembled WGS sequence"/>
</dbReference>
<evidence type="ECO:0000313" key="2">
    <source>
        <dbReference type="Proteomes" id="UP001596045"/>
    </source>
</evidence>
<name>A0ABW0M5Z7_9BURK</name>
<dbReference type="Pfam" id="PF04340">
    <property type="entry name" value="DUF484"/>
    <property type="match status" value="1"/>
</dbReference>
<organism evidence="1 2">
    <name type="scientific">Paraherbaspirillum soli</name>
    <dbReference type="NCBI Taxonomy" id="631222"/>
    <lineage>
        <taxon>Bacteria</taxon>
        <taxon>Pseudomonadati</taxon>
        <taxon>Pseudomonadota</taxon>
        <taxon>Betaproteobacteria</taxon>
        <taxon>Burkholderiales</taxon>
        <taxon>Oxalobacteraceae</taxon>
        <taxon>Paraherbaspirillum</taxon>
    </lineage>
</organism>
<dbReference type="PANTHER" id="PTHR38765:SF1">
    <property type="entry name" value="DUF484 DOMAIN-CONTAINING PROTEIN"/>
    <property type="match status" value="1"/>
</dbReference>